<comment type="caution">
    <text evidence="2">The sequence shown here is derived from an EMBL/GenBank/DDBJ whole genome shotgun (WGS) entry which is preliminary data.</text>
</comment>
<keyword evidence="1" id="KW-0812">Transmembrane</keyword>
<accession>A0A9P9YA97</accession>
<evidence type="ECO:0000313" key="3">
    <source>
        <dbReference type="Proteomes" id="UP001055219"/>
    </source>
</evidence>
<feature type="transmembrane region" description="Helical" evidence="1">
    <location>
        <begin position="205"/>
        <end position="225"/>
    </location>
</feature>
<dbReference type="EMBL" id="JAGIXG020000001">
    <property type="protein sequence ID" value="KAI6786015.1"/>
    <property type="molecule type" value="Genomic_DNA"/>
</dbReference>
<dbReference type="RefSeq" id="XP_051366871.1">
    <property type="nucleotide sequence ID" value="XM_051506594.1"/>
</dbReference>
<proteinExistence type="predicted"/>
<evidence type="ECO:0000256" key="1">
    <source>
        <dbReference type="SAM" id="Phobius"/>
    </source>
</evidence>
<sequence length="275" mass="29936">MVIGPRDSEVGNPEAASDLYGLGVRVGIYLQAFGTYFYILRSQAGGTKLTSSGLMIAMLASWSILVSRDSISPAEALAIHTIASVPGAPAVMASFASNATVGEGTGILAIAIAVAWRDVAMLAFWAKLYRLLPSLGTPNKTWFFVQVDIDGWFRIFSLVMTVTSVLNLFTFLPVLWKVMKLCINSYWHGSRPEEDDEPLSDLRRLIWIVLCVMIPGLLAITIALVEMTIKYNHLTPAVDMTKAGQAIPLAVGIITFLDGFLVLVRPKRSSSRNAI</sequence>
<dbReference type="Proteomes" id="UP001055219">
    <property type="component" value="Unassembled WGS sequence"/>
</dbReference>
<feature type="transmembrane region" description="Helical" evidence="1">
    <location>
        <begin position="20"/>
        <end position="39"/>
    </location>
</feature>
<dbReference type="OrthoDB" id="3945378at2759"/>
<reference evidence="2" key="1">
    <citation type="journal article" date="2021" name="J Fungi (Basel)">
        <title>Genomic and Metabolomic Analyses of the Marine Fungus Emericellopsis cladophorae: Insights into Saltwater Adaptability Mechanisms and Its Biosynthetic Potential.</title>
        <authorList>
            <person name="Goncalves M.F.M."/>
            <person name="Hilario S."/>
            <person name="Van de Peer Y."/>
            <person name="Esteves A.C."/>
            <person name="Alves A."/>
        </authorList>
    </citation>
    <scope>NUCLEOTIDE SEQUENCE</scope>
    <source>
        <strain evidence="2">MUM 19.33</strain>
    </source>
</reference>
<keyword evidence="1" id="KW-1133">Transmembrane helix</keyword>
<feature type="transmembrane region" description="Helical" evidence="1">
    <location>
        <begin position="152"/>
        <end position="176"/>
    </location>
</feature>
<name>A0A9P9YA97_9HYPO</name>
<reference evidence="2" key="2">
    <citation type="submission" date="2022-07" db="EMBL/GenBank/DDBJ databases">
        <authorList>
            <person name="Goncalves M.F.M."/>
            <person name="Hilario S."/>
            <person name="Van De Peer Y."/>
            <person name="Esteves A.C."/>
            <person name="Alves A."/>
        </authorList>
    </citation>
    <scope>NUCLEOTIDE SEQUENCE</scope>
    <source>
        <strain evidence="2">MUM 19.33</strain>
    </source>
</reference>
<protein>
    <submittedName>
        <fullName evidence="2">Uncharacterized protein</fullName>
    </submittedName>
</protein>
<keyword evidence="3" id="KW-1185">Reference proteome</keyword>
<dbReference type="GeneID" id="75832832"/>
<keyword evidence="1" id="KW-0472">Membrane</keyword>
<feature type="transmembrane region" description="Helical" evidence="1">
    <location>
        <begin position="245"/>
        <end position="264"/>
    </location>
</feature>
<evidence type="ECO:0000313" key="2">
    <source>
        <dbReference type="EMBL" id="KAI6786015.1"/>
    </source>
</evidence>
<feature type="transmembrane region" description="Helical" evidence="1">
    <location>
        <begin position="107"/>
        <end position="132"/>
    </location>
</feature>
<dbReference type="AlphaFoldDB" id="A0A9P9YA97"/>
<feature type="transmembrane region" description="Helical" evidence="1">
    <location>
        <begin position="77"/>
        <end position="95"/>
    </location>
</feature>
<gene>
    <name evidence="2" type="ORF">J7T54_006354</name>
</gene>
<feature type="transmembrane region" description="Helical" evidence="1">
    <location>
        <begin position="46"/>
        <end position="65"/>
    </location>
</feature>
<organism evidence="2 3">
    <name type="scientific">Emericellopsis cladophorae</name>
    <dbReference type="NCBI Taxonomy" id="2686198"/>
    <lineage>
        <taxon>Eukaryota</taxon>
        <taxon>Fungi</taxon>
        <taxon>Dikarya</taxon>
        <taxon>Ascomycota</taxon>
        <taxon>Pezizomycotina</taxon>
        <taxon>Sordariomycetes</taxon>
        <taxon>Hypocreomycetidae</taxon>
        <taxon>Hypocreales</taxon>
        <taxon>Bionectriaceae</taxon>
        <taxon>Emericellopsis</taxon>
    </lineage>
</organism>